<evidence type="ECO:0000313" key="3">
    <source>
        <dbReference type="EMBL" id="GFF72748.1"/>
    </source>
</evidence>
<dbReference type="AlphaFoldDB" id="A0A8H3RP54"/>
<keyword evidence="7" id="KW-1185">Reference proteome</keyword>
<organism evidence="4 5">
    <name type="scientific">Aspergillus udagawae</name>
    <dbReference type="NCBI Taxonomy" id="91492"/>
    <lineage>
        <taxon>Eukaryota</taxon>
        <taxon>Fungi</taxon>
        <taxon>Dikarya</taxon>
        <taxon>Ascomycota</taxon>
        <taxon>Pezizomycotina</taxon>
        <taxon>Eurotiomycetes</taxon>
        <taxon>Eurotiomycetidae</taxon>
        <taxon>Eurotiales</taxon>
        <taxon>Aspergillaceae</taxon>
        <taxon>Aspergillus</taxon>
        <taxon>Aspergillus subgen. Fumigati</taxon>
    </lineage>
</organism>
<dbReference type="Proteomes" id="UP000036893">
    <property type="component" value="Unassembled WGS sequence"/>
</dbReference>
<evidence type="ECO:0000313" key="6">
    <source>
        <dbReference type="Proteomes" id="UP000465221"/>
    </source>
</evidence>
<protein>
    <submittedName>
        <fullName evidence="2">Coiled-coil-helix-coiled-coil-helix domain-containing protein C550.01c</fullName>
    </submittedName>
</protein>
<dbReference type="OrthoDB" id="5586401at2759"/>
<proteinExistence type="predicted"/>
<name>A0A8H3RP54_9EURO</name>
<dbReference type="PANTHER" id="PTHR13639:SF2">
    <property type="entry name" value="CYTOCHROME C OXIDASE ASSEMBLY FACTOR 4 HOMOLOG, MITOCHONDRIAL"/>
    <property type="match status" value="1"/>
</dbReference>
<dbReference type="GO" id="GO:0033617">
    <property type="term" value="P:mitochondrial respiratory chain complex IV assembly"/>
    <property type="evidence" value="ECO:0007669"/>
    <property type="project" value="InterPro"/>
</dbReference>
<sequence length="108" mass="12364">MSTKEDKPAVVPEVDDDEPDEWDKRIFSTGCAVEQDKMNDCYFAKKDWRLCKDEVRRAETACKRTQAPHHTCSSLDFTSPYTMNQRIEADEYVPADGSISRVLEAQGQ</sequence>
<dbReference type="EMBL" id="BLKG01000005">
    <property type="protein sequence ID" value="GFF72748.1"/>
    <property type="molecule type" value="Genomic_DNA"/>
</dbReference>
<reference evidence="4" key="1">
    <citation type="journal article" date="2015" name="Genome Announc.">
        <title>Draft Genome Sequence of the Pathogenic Filamentous Fungus Aspergillus udagawae Strain IFM 46973T.</title>
        <authorList>
            <person name="Kusuya Y."/>
            <person name="Takahashi-Nakaguchi A."/>
            <person name="Takahashi H."/>
            <person name="Yaguchi T."/>
        </authorList>
    </citation>
    <scope>NUCLEOTIDE SEQUENCE</scope>
    <source>
        <strain evidence="4">IFM 46973</strain>
    </source>
</reference>
<dbReference type="EMBL" id="BBXM02000001">
    <property type="protein sequence ID" value="GIC85112.1"/>
    <property type="molecule type" value="Genomic_DNA"/>
</dbReference>
<evidence type="ECO:0000313" key="7">
    <source>
        <dbReference type="Proteomes" id="UP000465266"/>
    </source>
</evidence>
<dbReference type="RefSeq" id="XP_043142378.1">
    <property type="nucleotide sequence ID" value="XM_043286443.1"/>
</dbReference>
<dbReference type="PANTHER" id="PTHR13639">
    <property type="entry name" value="CYTOCHROME C OXIDASE ASSEMBLY FACTOR 4 HOMOLOG, MITOCHONDRIAL"/>
    <property type="match status" value="1"/>
</dbReference>
<reference evidence="4" key="4">
    <citation type="submission" date="2021-01" db="EMBL/GenBank/DDBJ databases">
        <title>Pan-genome distribution and transcriptional activeness of fungal secondary metabolism genes in Aspergillus section Fumigati.</title>
        <authorList>
            <person name="Takahashi H."/>
            <person name="Umemura M."/>
            <person name="Ninomiya A."/>
            <person name="Kusuya Y."/>
            <person name="Urayama S."/>
            <person name="Shimizu M."/>
            <person name="Watanabe A."/>
            <person name="Kamei K."/>
            <person name="Yaguchi T."/>
            <person name="Hagiwara D."/>
        </authorList>
    </citation>
    <scope>NUCLEOTIDE SEQUENCE</scope>
    <source>
        <strain evidence="4">IFM 46973</strain>
    </source>
</reference>
<gene>
    <name evidence="4" type="ORF">Aud_000940</name>
    <name evidence="2" type="ORF">IFM46972_02553</name>
    <name evidence="3" type="ORF">IFM53868_00897</name>
</gene>
<dbReference type="GeneID" id="66988416"/>
<evidence type="ECO:0000313" key="4">
    <source>
        <dbReference type="EMBL" id="GIC85112.1"/>
    </source>
</evidence>
<dbReference type="InterPro" id="IPR039870">
    <property type="entry name" value="Coa4-like"/>
</dbReference>
<reference evidence="3 7" key="3">
    <citation type="submission" date="2020-01" db="EMBL/GenBank/DDBJ databases">
        <title>Draft genome sequence of Aspergillus udagawae IFM 53868.</title>
        <authorList>
            <person name="Takahashi H."/>
            <person name="Yaguchi T."/>
        </authorList>
    </citation>
    <scope>NUCLEOTIDE SEQUENCE [LARGE SCALE GENOMIC DNA]</scope>
    <source>
        <strain evidence="3 7">IFM 53868</strain>
    </source>
</reference>
<evidence type="ECO:0000313" key="5">
    <source>
        <dbReference type="Proteomes" id="UP000036893"/>
    </source>
</evidence>
<evidence type="ECO:0000313" key="2">
    <source>
        <dbReference type="EMBL" id="GFF29160.1"/>
    </source>
</evidence>
<dbReference type="Proteomes" id="UP000465266">
    <property type="component" value="Unassembled WGS sequence"/>
</dbReference>
<dbReference type="GO" id="GO:0005758">
    <property type="term" value="C:mitochondrial intermembrane space"/>
    <property type="evidence" value="ECO:0007669"/>
    <property type="project" value="InterPro"/>
</dbReference>
<accession>A0A8H3RP54</accession>
<comment type="caution">
    <text evidence="4">The sequence shown here is derived from an EMBL/GenBank/DDBJ whole genome shotgun (WGS) entry which is preliminary data.</text>
</comment>
<dbReference type="Proteomes" id="UP000465221">
    <property type="component" value="Unassembled WGS sequence"/>
</dbReference>
<evidence type="ECO:0000256" key="1">
    <source>
        <dbReference type="SAM" id="MobiDB-lite"/>
    </source>
</evidence>
<dbReference type="EMBL" id="BLKC01000012">
    <property type="protein sequence ID" value="GFF29160.1"/>
    <property type="molecule type" value="Genomic_DNA"/>
</dbReference>
<reference evidence="2 6" key="2">
    <citation type="submission" date="2020-01" db="EMBL/GenBank/DDBJ databases">
        <title>Draft genome sequence of Aspergillus udagawae IFM 46972.</title>
        <authorList>
            <person name="Takahashi H."/>
            <person name="Yaguchi T."/>
        </authorList>
    </citation>
    <scope>NUCLEOTIDE SEQUENCE [LARGE SCALE GENOMIC DNA]</scope>
    <source>
        <strain evidence="2 6">IFM 46972</strain>
    </source>
</reference>
<feature type="region of interest" description="Disordered" evidence="1">
    <location>
        <begin position="1"/>
        <end position="22"/>
    </location>
</feature>